<dbReference type="PANTHER" id="PTHR10629">
    <property type="entry name" value="CYTOSINE-SPECIFIC METHYLTRANSFERASE"/>
    <property type="match status" value="1"/>
</dbReference>
<dbReference type="EMBL" id="JBHSLI010000004">
    <property type="protein sequence ID" value="MFC5293876.1"/>
    <property type="molecule type" value="Genomic_DNA"/>
</dbReference>
<sequence>MLRDDDHRPAQTEVVSERSHLDPFVVATGDAAPRDQRDLMERPFFSLGKRPRMKPILYKGADVEVQVFAMPEHGMATIWDADVLIWAASQIVAAENSGIPTSRFFRFTPYQLLRAIGRPTGNHQYQLLKAALGRLQSTVVATTIRNGPNWRRRQFSWINEWEEMTTRSGRVEGMEFVLPEWFYQSVIDRSLILTIDPAYFRLTGGIERWLYRVARKHAGHQPDGWAFEISHLHEKSGSLARSSDFALDLRRIAARQPLPGYRLEIEWEDRRELVRFYPGNLSTVPVDNHVEPIGRLGANSIGTLGANRAAHFIEESNKESNFYSLTRALDLFSAAAGGWSLGLHRAGFVTIAACQIVEWRRILYAENNPHVRLYEDVRGLTAAHLVSDLGVLPDIVVGSPPCQDISSANTKGKGIDGERSGLYLEAVRLVGDCRPRWFAFENSANLRTRGADRLLAELEALGYAVEPCVVGADSVGANHVRKRSWLIGYDPEQLAHAGIAVPAGRHPSGGWFGRAPGDEGIGPLRAVPQPPTADADGIGRDEGWRGRRSGIDISAANDPCDAEEVGCGSGWPGRRSQPIAGPCQSTRGDDGNADCEPRTAGERSAQAQGPDDIGPGRFRPDTDDQRGAAFRQSGTLLQPDADAGKAERRAQVERAGDRDRKAIERREGADRHTEPVAPCGGNPADADEERQQDGRLESGLRPPEISDHGRGDERGDDGSRAGQMGGSAGAGDDAAEPWADWNGGLAHHLRLDDGLSTWVADTRIALGSRKGTSAASLIVEAFGDAVLPQIPEAIGRAILRTEAALDAVLARTSTDITGDEP</sequence>
<evidence type="ECO:0000256" key="7">
    <source>
        <dbReference type="PROSITE-ProRule" id="PRU01016"/>
    </source>
</evidence>
<dbReference type="InterPro" id="IPR029063">
    <property type="entry name" value="SAM-dependent_MTases_sf"/>
</dbReference>
<keyword evidence="4 7" id="KW-0949">S-adenosyl-L-methionine</keyword>
<feature type="compositionally biased region" description="Basic and acidic residues" evidence="8">
    <location>
        <begin position="642"/>
        <end position="674"/>
    </location>
</feature>
<dbReference type="RefSeq" id="WP_158444773.1">
    <property type="nucleotide sequence ID" value="NZ_JAOAOS010000004.1"/>
</dbReference>
<evidence type="ECO:0000256" key="5">
    <source>
        <dbReference type="ARBA" id="ARBA00022747"/>
    </source>
</evidence>
<dbReference type="SUPFAM" id="SSF53335">
    <property type="entry name" value="S-adenosyl-L-methionine-dependent methyltransferases"/>
    <property type="match status" value="1"/>
</dbReference>
<feature type="active site" evidence="7">
    <location>
        <position position="402"/>
    </location>
</feature>
<evidence type="ECO:0000256" key="1">
    <source>
        <dbReference type="ARBA" id="ARBA00011975"/>
    </source>
</evidence>
<evidence type="ECO:0000256" key="6">
    <source>
        <dbReference type="ARBA" id="ARBA00047422"/>
    </source>
</evidence>
<organism evidence="9 10">
    <name type="scientific">Bosea minatitlanensis</name>
    <dbReference type="NCBI Taxonomy" id="128782"/>
    <lineage>
        <taxon>Bacteria</taxon>
        <taxon>Pseudomonadati</taxon>
        <taxon>Pseudomonadota</taxon>
        <taxon>Alphaproteobacteria</taxon>
        <taxon>Hyphomicrobiales</taxon>
        <taxon>Boseaceae</taxon>
        <taxon>Bosea</taxon>
    </lineage>
</organism>
<dbReference type="Pfam" id="PF10134">
    <property type="entry name" value="RPA"/>
    <property type="match status" value="1"/>
</dbReference>
<dbReference type="InterPro" id="IPR018777">
    <property type="entry name" value="Replication_initiator_prot_A"/>
</dbReference>
<keyword evidence="10" id="KW-1185">Reference proteome</keyword>
<protein>
    <recommendedName>
        <fullName evidence="1">DNA (cytosine-5-)-methyltransferase</fullName>
        <ecNumber evidence="1">2.1.1.37</ecNumber>
    </recommendedName>
</protein>
<feature type="region of interest" description="Disordered" evidence="8">
    <location>
        <begin position="518"/>
        <end position="739"/>
    </location>
</feature>
<dbReference type="InterPro" id="IPR050390">
    <property type="entry name" value="C5-Methyltransferase"/>
</dbReference>
<comment type="catalytic activity">
    <reaction evidence="6">
        <text>a 2'-deoxycytidine in DNA + S-adenosyl-L-methionine = a 5-methyl-2'-deoxycytidine in DNA + S-adenosyl-L-homocysteine + H(+)</text>
        <dbReference type="Rhea" id="RHEA:13681"/>
        <dbReference type="Rhea" id="RHEA-COMP:11369"/>
        <dbReference type="Rhea" id="RHEA-COMP:11370"/>
        <dbReference type="ChEBI" id="CHEBI:15378"/>
        <dbReference type="ChEBI" id="CHEBI:57856"/>
        <dbReference type="ChEBI" id="CHEBI:59789"/>
        <dbReference type="ChEBI" id="CHEBI:85452"/>
        <dbReference type="ChEBI" id="CHEBI:85454"/>
        <dbReference type="EC" id="2.1.1.37"/>
    </reaction>
</comment>
<dbReference type="Pfam" id="PF00145">
    <property type="entry name" value="DNA_methylase"/>
    <property type="match status" value="1"/>
</dbReference>
<keyword evidence="3 7" id="KW-0808">Transferase</keyword>
<dbReference type="PANTHER" id="PTHR10629:SF52">
    <property type="entry name" value="DNA (CYTOSINE-5)-METHYLTRANSFERASE 1"/>
    <property type="match status" value="1"/>
</dbReference>
<gene>
    <name evidence="9" type="ORF">ACFPK2_12865</name>
</gene>
<dbReference type="PROSITE" id="PS00094">
    <property type="entry name" value="C5_MTASE_1"/>
    <property type="match status" value="1"/>
</dbReference>
<comment type="caution">
    <text evidence="9">The sequence shown here is derived from an EMBL/GenBank/DDBJ whole genome shotgun (WGS) entry which is preliminary data.</text>
</comment>
<evidence type="ECO:0000256" key="8">
    <source>
        <dbReference type="SAM" id="MobiDB-lite"/>
    </source>
</evidence>
<dbReference type="Gene3D" id="3.40.50.150">
    <property type="entry name" value="Vaccinia Virus protein VP39"/>
    <property type="match status" value="1"/>
</dbReference>
<proteinExistence type="inferred from homology"/>
<evidence type="ECO:0000256" key="2">
    <source>
        <dbReference type="ARBA" id="ARBA00022603"/>
    </source>
</evidence>
<accession>A0ABW0F4K4</accession>
<feature type="compositionally biased region" description="Basic and acidic residues" evidence="8">
    <location>
        <begin position="587"/>
        <end position="601"/>
    </location>
</feature>
<reference evidence="10" key="1">
    <citation type="journal article" date="2019" name="Int. J. Syst. Evol. Microbiol.">
        <title>The Global Catalogue of Microorganisms (GCM) 10K type strain sequencing project: providing services to taxonomists for standard genome sequencing and annotation.</title>
        <authorList>
            <consortium name="The Broad Institute Genomics Platform"/>
            <consortium name="The Broad Institute Genome Sequencing Center for Infectious Disease"/>
            <person name="Wu L."/>
            <person name="Ma J."/>
        </authorList>
    </citation>
    <scope>NUCLEOTIDE SEQUENCE [LARGE SCALE GENOMIC DNA]</scope>
    <source>
        <strain evidence="10">CGMCC 1.15643</strain>
    </source>
</reference>
<dbReference type="InterPro" id="IPR018117">
    <property type="entry name" value="C5_DNA_meth_AS"/>
</dbReference>
<name>A0ABW0F4K4_9HYPH</name>
<evidence type="ECO:0000313" key="10">
    <source>
        <dbReference type="Proteomes" id="UP001595976"/>
    </source>
</evidence>
<comment type="similarity">
    <text evidence="7">Belongs to the class I-like SAM-binding methyltransferase superfamily. C5-methyltransferase family.</text>
</comment>
<evidence type="ECO:0000313" key="9">
    <source>
        <dbReference type="EMBL" id="MFC5293876.1"/>
    </source>
</evidence>
<dbReference type="Proteomes" id="UP001595976">
    <property type="component" value="Unassembled WGS sequence"/>
</dbReference>
<evidence type="ECO:0000256" key="3">
    <source>
        <dbReference type="ARBA" id="ARBA00022679"/>
    </source>
</evidence>
<dbReference type="PROSITE" id="PS51679">
    <property type="entry name" value="SAM_MT_C5"/>
    <property type="match status" value="1"/>
</dbReference>
<evidence type="ECO:0000256" key="4">
    <source>
        <dbReference type="ARBA" id="ARBA00022691"/>
    </source>
</evidence>
<feature type="compositionally biased region" description="Basic and acidic residues" evidence="8">
    <location>
        <begin position="689"/>
        <end position="719"/>
    </location>
</feature>
<dbReference type="InterPro" id="IPR001525">
    <property type="entry name" value="C5_MeTfrase"/>
</dbReference>
<dbReference type="EC" id="2.1.1.37" evidence="1"/>
<keyword evidence="5" id="KW-0680">Restriction system</keyword>
<keyword evidence="2 7" id="KW-0489">Methyltransferase</keyword>